<protein>
    <submittedName>
        <fullName evidence="4">ABC transporter substrate-binding protein</fullName>
    </submittedName>
</protein>
<evidence type="ECO:0000313" key="4">
    <source>
        <dbReference type="EMBL" id="HIY72428.1"/>
    </source>
</evidence>
<dbReference type="Proteomes" id="UP000886824">
    <property type="component" value="Unassembled WGS sequence"/>
</dbReference>
<dbReference type="InterPro" id="IPR027024">
    <property type="entry name" value="UCP027386_ABC_sbc_TM0202"/>
</dbReference>
<feature type="domain" description="SsuA/THI5-like" evidence="3">
    <location>
        <begin position="78"/>
        <end position="275"/>
    </location>
</feature>
<evidence type="ECO:0000259" key="3">
    <source>
        <dbReference type="Pfam" id="PF09084"/>
    </source>
</evidence>
<proteinExistence type="predicted"/>
<dbReference type="SUPFAM" id="SSF53850">
    <property type="entry name" value="Periplasmic binding protein-like II"/>
    <property type="match status" value="1"/>
</dbReference>
<dbReference type="PANTHER" id="PTHR30024">
    <property type="entry name" value="ALIPHATIC SULFONATES-BINDING PROTEIN-RELATED"/>
    <property type="match status" value="1"/>
</dbReference>
<reference evidence="4" key="1">
    <citation type="journal article" date="2021" name="PeerJ">
        <title>Extensive microbial diversity within the chicken gut microbiome revealed by metagenomics and culture.</title>
        <authorList>
            <person name="Gilroy R."/>
            <person name="Ravi A."/>
            <person name="Getino M."/>
            <person name="Pursley I."/>
            <person name="Horton D.L."/>
            <person name="Alikhan N.F."/>
            <person name="Baker D."/>
            <person name="Gharbi K."/>
            <person name="Hall N."/>
            <person name="Watson M."/>
            <person name="Adriaenssens E.M."/>
            <person name="Foster-Nyarko E."/>
            <person name="Jarju S."/>
            <person name="Secka A."/>
            <person name="Antonio M."/>
            <person name="Oren A."/>
            <person name="Chaudhuri R.R."/>
            <person name="La Ragione R."/>
            <person name="Hildebrand F."/>
            <person name="Pallen M.J."/>
        </authorList>
    </citation>
    <scope>NUCLEOTIDE SEQUENCE</scope>
    <source>
        <strain evidence="4">CHK33-7979</strain>
    </source>
</reference>
<feature type="region of interest" description="Disordered" evidence="1">
    <location>
        <begin position="24"/>
        <end position="45"/>
    </location>
</feature>
<comment type="caution">
    <text evidence="4">The sequence shown here is derived from an EMBL/GenBank/DDBJ whole genome shotgun (WGS) entry which is preliminary data.</text>
</comment>
<dbReference type="EMBL" id="DXCX01000009">
    <property type="protein sequence ID" value="HIY72428.1"/>
    <property type="molecule type" value="Genomic_DNA"/>
</dbReference>
<feature type="signal peptide" evidence="2">
    <location>
        <begin position="1"/>
        <end position="19"/>
    </location>
</feature>
<reference evidence="4" key="2">
    <citation type="submission" date="2021-04" db="EMBL/GenBank/DDBJ databases">
        <authorList>
            <person name="Gilroy R."/>
        </authorList>
    </citation>
    <scope>NUCLEOTIDE SEQUENCE</scope>
    <source>
        <strain evidence="4">CHK33-7979</strain>
    </source>
</reference>
<keyword evidence="2" id="KW-0732">Signal</keyword>
<evidence type="ECO:0000313" key="5">
    <source>
        <dbReference type="Proteomes" id="UP000886824"/>
    </source>
</evidence>
<name>A0A9D1Z2Y3_9FIRM</name>
<feature type="compositionally biased region" description="Polar residues" evidence="1">
    <location>
        <begin position="27"/>
        <end position="45"/>
    </location>
</feature>
<accession>A0A9D1Z2Y3</accession>
<evidence type="ECO:0000256" key="1">
    <source>
        <dbReference type="SAM" id="MobiDB-lite"/>
    </source>
</evidence>
<dbReference type="PIRSF" id="PIRSF027386">
    <property type="entry name" value="UCP027386_ABC_sbc_TM0202"/>
    <property type="match status" value="1"/>
</dbReference>
<feature type="chain" id="PRO_5038425436" evidence="2">
    <location>
        <begin position="20"/>
        <end position="339"/>
    </location>
</feature>
<organism evidence="4 5">
    <name type="scientific">Candidatus Intestinimonas merdavium</name>
    <dbReference type="NCBI Taxonomy" id="2838622"/>
    <lineage>
        <taxon>Bacteria</taxon>
        <taxon>Bacillati</taxon>
        <taxon>Bacillota</taxon>
        <taxon>Clostridia</taxon>
        <taxon>Eubacteriales</taxon>
        <taxon>Intestinimonas</taxon>
    </lineage>
</organism>
<gene>
    <name evidence="4" type="ORF">H9826_00430</name>
</gene>
<dbReference type="InterPro" id="IPR015168">
    <property type="entry name" value="SsuA/THI5"/>
</dbReference>
<dbReference type="Pfam" id="PF09084">
    <property type="entry name" value="NMT1"/>
    <property type="match status" value="1"/>
</dbReference>
<dbReference type="PROSITE" id="PS51257">
    <property type="entry name" value="PROKAR_LIPOPROTEIN"/>
    <property type="match status" value="1"/>
</dbReference>
<dbReference type="Gene3D" id="3.40.190.10">
    <property type="entry name" value="Periplasmic binding protein-like II"/>
    <property type="match status" value="2"/>
</dbReference>
<dbReference type="AlphaFoldDB" id="A0A9D1Z2Y3"/>
<sequence length="339" mass="36528">MKRAFASILASAMMLFALAGCSGGGETTTNETQDPAPEGSSQATEPVTISVGVPTAPPALPVLHMMDAQLLGENVTIDLNVWNAPEELLAMVQGGEHDMYAFPLTVVSTLYNKGLDVRLMNVNTWGVTYFLTTDPDFTTWSDLAGKTVYIPLQSSPPDALTQYFLNEAGLTVGEDVEVIYASTAEVASLLASGQAEYATLIEPQVTSAMNQNSEIRRALSFEEEWQRVTGTDTMIPNAGFGTTQAFIDENPDLVAQFQEAYAESVQWVLDNPAEAAALAEEYLDMNAAVVEAAIPNMGLTFKSAQDARGELDTFYQLLHDFDPSMIGGAMPDDGLYYEG</sequence>
<dbReference type="PANTHER" id="PTHR30024:SF46">
    <property type="entry name" value="ABC TRANSPORTER, SUBSTRATE-BINDING LIPOPROTEIN"/>
    <property type="match status" value="1"/>
</dbReference>
<evidence type="ECO:0000256" key="2">
    <source>
        <dbReference type="SAM" id="SignalP"/>
    </source>
</evidence>